<proteinExistence type="predicted"/>
<evidence type="ECO:0000313" key="2">
    <source>
        <dbReference type="EMBL" id="QJA60352.1"/>
    </source>
</evidence>
<evidence type="ECO:0000313" key="3">
    <source>
        <dbReference type="EMBL" id="QJA82289.1"/>
    </source>
</evidence>
<evidence type="ECO:0000313" key="4">
    <source>
        <dbReference type="EMBL" id="QJI03954.1"/>
    </source>
</evidence>
<name>A0A6M3Y4N3_9ZZZZ</name>
<organism evidence="4">
    <name type="scientific">viral metagenome</name>
    <dbReference type="NCBI Taxonomy" id="1070528"/>
    <lineage>
        <taxon>unclassified sequences</taxon>
        <taxon>metagenomes</taxon>
        <taxon>organismal metagenomes</taxon>
    </lineage>
</organism>
<protein>
    <submittedName>
        <fullName evidence="4">Uncharacterized protein</fullName>
    </submittedName>
</protein>
<feature type="region of interest" description="Disordered" evidence="1">
    <location>
        <begin position="69"/>
        <end position="93"/>
    </location>
</feature>
<dbReference type="EMBL" id="MT141405">
    <property type="protein sequence ID" value="QJA60352.1"/>
    <property type="molecule type" value="Genomic_DNA"/>
</dbReference>
<dbReference type="EMBL" id="MT142484">
    <property type="protein sequence ID" value="QJA82289.1"/>
    <property type="molecule type" value="Genomic_DNA"/>
</dbReference>
<dbReference type="AlphaFoldDB" id="A0A6M3Y4N3"/>
<sequence length="242" mass="26892">MEEKKRIWTKAMFHAALKDLSVAYNKQTIKNNTDLDKLLADTLCKIHKSVKAEVIDPIRDALYDKVNGLSKTDESSKGEGSAPSEEPKSGVPDDFQAQCPTFGECDQTNDDCKACQNEFQAEYDFCLIKRQEASAASGKKKGNGKGKGGTVRSKYSTFTELETFLRGAPESRVTIALDKALLDKHSWEELTKIAGENNVRLEGNDFLTASRIKAHVGFREKGGWMFTKEGEHVQLTGYEANK</sequence>
<reference evidence="4" key="1">
    <citation type="submission" date="2020-03" db="EMBL/GenBank/DDBJ databases">
        <title>The deep terrestrial virosphere.</title>
        <authorList>
            <person name="Holmfeldt K."/>
            <person name="Nilsson E."/>
            <person name="Simone D."/>
            <person name="Lopez-Fernandez M."/>
            <person name="Wu X."/>
            <person name="de Brujin I."/>
            <person name="Lundin D."/>
            <person name="Andersson A."/>
            <person name="Bertilsson S."/>
            <person name="Dopson M."/>
        </authorList>
    </citation>
    <scope>NUCLEOTIDE SEQUENCE</scope>
    <source>
        <strain evidence="3">MM415A00428</strain>
        <strain evidence="2">MM415B01127</strain>
        <strain evidence="4">TM448B05596</strain>
    </source>
</reference>
<dbReference type="EMBL" id="MT145134">
    <property type="protein sequence ID" value="QJI03954.1"/>
    <property type="molecule type" value="Genomic_DNA"/>
</dbReference>
<gene>
    <name evidence="3" type="ORF">MM415A00428_0007</name>
    <name evidence="2" type="ORF">MM415B01127_0029</name>
    <name evidence="4" type="ORF">TM448B05596_0005</name>
</gene>
<evidence type="ECO:0000256" key="1">
    <source>
        <dbReference type="SAM" id="MobiDB-lite"/>
    </source>
</evidence>
<accession>A0A6M3Y4N3</accession>